<keyword evidence="2" id="KW-1185">Reference proteome</keyword>
<protein>
    <submittedName>
        <fullName evidence="1">Uncharacterized protein</fullName>
    </submittedName>
</protein>
<dbReference type="Proteomes" id="UP001377168">
    <property type="component" value="Unassembled WGS sequence"/>
</dbReference>
<feature type="non-terminal residue" evidence="1">
    <location>
        <position position="1"/>
    </location>
</feature>
<name>A0ACC6Q8L5_9ACTN</name>
<reference evidence="1" key="1">
    <citation type="submission" date="2024-03" db="EMBL/GenBank/DDBJ databases">
        <title>Novel Streptomyces species of biotechnological and ecological value are a feature of Machair soil.</title>
        <authorList>
            <person name="Prole J.R."/>
            <person name="Goodfellow M."/>
            <person name="Allenby N."/>
            <person name="Ward A.C."/>
        </authorList>
    </citation>
    <scope>NUCLEOTIDE SEQUENCE</scope>
    <source>
        <strain evidence="1">MS2.AVA.5</strain>
    </source>
</reference>
<gene>
    <name evidence="1" type="ORF">WKI67_42400</name>
</gene>
<accession>A0ACC6Q8L5</accession>
<proteinExistence type="predicted"/>
<dbReference type="EMBL" id="JBBKAJ010000036">
    <property type="protein sequence ID" value="MEJ8639964.1"/>
    <property type="molecule type" value="Genomic_DNA"/>
</dbReference>
<evidence type="ECO:0000313" key="2">
    <source>
        <dbReference type="Proteomes" id="UP001377168"/>
    </source>
</evidence>
<evidence type="ECO:0000313" key="1">
    <source>
        <dbReference type="EMBL" id="MEJ8639964.1"/>
    </source>
</evidence>
<organism evidence="1 2">
    <name type="scientific">Streptomyces achmelvichensis</name>
    <dbReference type="NCBI Taxonomy" id="3134111"/>
    <lineage>
        <taxon>Bacteria</taxon>
        <taxon>Bacillati</taxon>
        <taxon>Actinomycetota</taxon>
        <taxon>Actinomycetes</taxon>
        <taxon>Kitasatosporales</taxon>
        <taxon>Streptomycetaceae</taxon>
        <taxon>Streptomyces</taxon>
    </lineage>
</organism>
<sequence length="193" mass="20948">EKPLSYRTWWRCRMALVVGLLEERELAARERVEVLRAEADRVLARLAEAETGWQEWVIARQRVGEVLSATPTALREPALGETPDDVQEQEQEPGPAVAASAGGRVVPVRQPGSDPQTLPEGYREIMRVVTEQAGPDGGSATGCQEIVAGLGLEPTPARVEAVRHRAKRLVTRGWLAEPVPGRFTFPGGRGAGS</sequence>
<comment type="caution">
    <text evidence="1">The sequence shown here is derived from an EMBL/GenBank/DDBJ whole genome shotgun (WGS) entry which is preliminary data.</text>
</comment>